<evidence type="ECO:0000313" key="4">
    <source>
        <dbReference type="EMBL" id="GGD31303.1"/>
    </source>
</evidence>
<feature type="region of interest" description="Disordered" evidence="1">
    <location>
        <begin position="25"/>
        <end position="62"/>
    </location>
</feature>
<evidence type="ECO:0000256" key="1">
    <source>
        <dbReference type="SAM" id="MobiDB-lite"/>
    </source>
</evidence>
<accession>A0A917DEB7</accession>
<dbReference type="EMBL" id="BMJJ01000010">
    <property type="protein sequence ID" value="GGD31303.1"/>
    <property type="molecule type" value="Genomic_DNA"/>
</dbReference>
<dbReference type="Gene3D" id="2.30.30.240">
    <property type="entry name" value="PRC-barrel domain"/>
    <property type="match status" value="1"/>
</dbReference>
<reference evidence="4" key="1">
    <citation type="journal article" date="2014" name="Int. J. Syst. Evol. Microbiol.">
        <title>Complete genome sequence of Corynebacterium casei LMG S-19264T (=DSM 44701T), isolated from a smear-ripened cheese.</title>
        <authorList>
            <consortium name="US DOE Joint Genome Institute (JGI-PGF)"/>
            <person name="Walter F."/>
            <person name="Albersmeier A."/>
            <person name="Kalinowski J."/>
            <person name="Ruckert C."/>
        </authorList>
    </citation>
    <scope>NUCLEOTIDE SEQUENCE</scope>
    <source>
        <strain evidence="4">CGMCC 1.15493</strain>
    </source>
</reference>
<proteinExistence type="predicted"/>
<dbReference type="Proteomes" id="UP000613160">
    <property type="component" value="Unassembled WGS sequence"/>
</dbReference>
<comment type="caution">
    <text evidence="4">The sequence shown here is derived from an EMBL/GenBank/DDBJ whole genome shotgun (WGS) entry which is preliminary data.</text>
</comment>
<dbReference type="AlphaFoldDB" id="A0A917DEB7"/>
<reference evidence="4" key="2">
    <citation type="submission" date="2020-09" db="EMBL/GenBank/DDBJ databases">
        <authorList>
            <person name="Sun Q."/>
            <person name="Zhou Y."/>
        </authorList>
    </citation>
    <scope>NUCLEOTIDE SEQUENCE</scope>
    <source>
        <strain evidence="4">CGMCC 1.15493</strain>
    </source>
</reference>
<dbReference type="PANTHER" id="PTHR36505:SF1">
    <property type="entry name" value="BLR1072 PROTEIN"/>
    <property type="match status" value="1"/>
</dbReference>
<organism evidence="4 5">
    <name type="scientific">Aureimonas glaciei</name>
    <dbReference type="NCBI Taxonomy" id="1776957"/>
    <lineage>
        <taxon>Bacteria</taxon>
        <taxon>Pseudomonadati</taxon>
        <taxon>Pseudomonadota</taxon>
        <taxon>Alphaproteobacteria</taxon>
        <taxon>Hyphomicrobiales</taxon>
        <taxon>Aurantimonadaceae</taxon>
        <taxon>Aureimonas</taxon>
    </lineage>
</organism>
<evidence type="ECO:0000259" key="3">
    <source>
        <dbReference type="Pfam" id="PF05239"/>
    </source>
</evidence>
<dbReference type="SUPFAM" id="SSF50346">
    <property type="entry name" value="PRC-barrel domain"/>
    <property type="match status" value="1"/>
</dbReference>
<dbReference type="InterPro" id="IPR027275">
    <property type="entry name" value="PRC-brl_dom"/>
</dbReference>
<dbReference type="PANTHER" id="PTHR36505">
    <property type="entry name" value="BLR1072 PROTEIN"/>
    <property type="match status" value="1"/>
</dbReference>
<feature type="chain" id="PRO_5037668749" description="PRC-barrel domain-containing protein" evidence="2">
    <location>
        <begin position="21"/>
        <end position="181"/>
    </location>
</feature>
<name>A0A917DEB7_9HYPH</name>
<keyword evidence="2" id="KW-0732">Signal</keyword>
<gene>
    <name evidence="4" type="ORF">GCM10011335_37900</name>
</gene>
<sequence length="181" mass="18185">MKSFILAAGIATLIGGSALAQTATPAAPDATTTTPTTGATTAPTTGAATTAPATDATTMATPSTAATSGAFYTLPAAPAAGSMPMNHLASDLADMDVYGANNEKIGEIDDLIVNSDGTVAAAVVEVGGFLGMGERDVLVNFSSLQMTMEGDEKRISVPELTKETLTAAPEIDLDATFPDRD</sequence>
<dbReference type="Pfam" id="PF05239">
    <property type="entry name" value="PRC"/>
    <property type="match status" value="1"/>
</dbReference>
<evidence type="ECO:0000256" key="2">
    <source>
        <dbReference type="SAM" id="SignalP"/>
    </source>
</evidence>
<dbReference type="RefSeq" id="WP_188853681.1">
    <property type="nucleotide sequence ID" value="NZ_BMJJ01000010.1"/>
</dbReference>
<feature type="domain" description="PRC-barrel" evidence="3">
    <location>
        <begin position="88"/>
        <end position="142"/>
    </location>
</feature>
<dbReference type="InterPro" id="IPR011033">
    <property type="entry name" value="PRC_barrel-like_sf"/>
</dbReference>
<evidence type="ECO:0000313" key="5">
    <source>
        <dbReference type="Proteomes" id="UP000613160"/>
    </source>
</evidence>
<feature type="signal peptide" evidence="2">
    <location>
        <begin position="1"/>
        <end position="20"/>
    </location>
</feature>
<keyword evidence="5" id="KW-1185">Reference proteome</keyword>
<protein>
    <recommendedName>
        <fullName evidence="3">PRC-barrel domain-containing protein</fullName>
    </recommendedName>
</protein>